<organism evidence="3 4">
    <name type="scientific">Dankookia rubra</name>
    <dbReference type="NCBI Taxonomy" id="1442381"/>
    <lineage>
        <taxon>Bacteria</taxon>
        <taxon>Pseudomonadati</taxon>
        <taxon>Pseudomonadota</taxon>
        <taxon>Alphaproteobacteria</taxon>
        <taxon>Acetobacterales</taxon>
        <taxon>Roseomonadaceae</taxon>
        <taxon>Dankookia</taxon>
    </lineage>
</organism>
<evidence type="ECO:0000313" key="4">
    <source>
        <dbReference type="Proteomes" id="UP000295096"/>
    </source>
</evidence>
<dbReference type="AlphaFoldDB" id="A0A4R5QFQ4"/>
<accession>A0A4R5QFQ4</accession>
<dbReference type="OrthoDB" id="7284645at2"/>
<feature type="compositionally biased region" description="Low complexity" evidence="1">
    <location>
        <begin position="43"/>
        <end position="55"/>
    </location>
</feature>
<dbReference type="PROSITE" id="PS51257">
    <property type="entry name" value="PROKAR_LIPOPROTEIN"/>
    <property type="match status" value="1"/>
</dbReference>
<evidence type="ECO:0000313" key="3">
    <source>
        <dbReference type="EMBL" id="TDH62092.1"/>
    </source>
</evidence>
<gene>
    <name evidence="3" type="ORF">E2C06_12960</name>
</gene>
<name>A0A4R5QFQ4_9PROT</name>
<protein>
    <submittedName>
        <fullName evidence="3">Uncharacterized protein</fullName>
    </submittedName>
</protein>
<dbReference type="EMBL" id="SMSJ01000014">
    <property type="protein sequence ID" value="TDH62092.1"/>
    <property type="molecule type" value="Genomic_DNA"/>
</dbReference>
<keyword evidence="2" id="KW-0732">Signal</keyword>
<dbReference type="Proteomes" id="UP000295096">
    <property type="component" value="Unassembled WGS sequence"/>
</dbReference>
<dbReference type="RefSeq" id="WP_133289033.1">
    <property type="nucleotide sequence ID" value="NZ_SMSJ01000014.1"/>
</dbReference>
<evidence type="ECO:0000256" key="1">
    <source>
        <dbReference type="SAM" id="MobiDB-lite"/>
    </source>
</evidence>
<comment type="caution">
    <text evidence="3">The sequence shown here is derived from an EMBL/GenBank/DDBJ whole genome shotgun (WGS) entry which is preliminary data.</text>
</comment>
<evidence type="ECO:0000256" key="2">
    <source>
        <dbReference type="SAM" id="SignalP"/>
    </source>
</evidence>
<feature type="signal peptide" evidence="2">
    <location>
        <begin position="1"/>
        <end position="23"/>
    </location>
</feature>
<feature type="chain" id="PRO_5020360315" evidence="2">
    <location>
        <begin position="24"/>
        <end position="116"/>
    </location>
</feature>
<feature type="region of interest" description="Disordered" evidence="1">
    <location>
        <begin position="24"/>
        <end position="61"/>
    </location>
</feature>
<keyword evidence="4" id="KW-1185">Reference proteome</keyword>
<sequence length="116" mass="12450">MFDTRILRTSLTLALGLSLAACAQQQSPPPAQQTGGMSGTGMAGHSMSGMSGMQGHDMRGMDMQQMMAHCAQMRQQMRQGASMNPDMQQMMAHCDQMDRQMGGMSGAPRGPVSPNR</sequence>
<reference evidence="3 4" key="1">
    <citation type="journal article" date="2016" name="J. Microbiol.">
        <title>Dankookia rubra gen. nov., sp. nov., an alphaproteobacterium isolated from sediment of a shallow stream.</title>
        <authorList>
            <person name="Kim W.H."/>
            <person name="Kim D.H."/>
            <person name="Kang K."/>
            <person name="Ahn T.Y."/>
        </authorList>
    </citation>
    <scope>NUCLEOTIDE SEQUENCE [LARGE SCALE GENOMIC DNA]</scope>
    <source>
        <strain evidence="3 4">JCM30602</strain>
    </source>
</reference>
<proteinExistence type="predicted"/>